<dbReference type="InterPro" id="IPR011856">
    <property type="entry name" value="tRNA_endonuc-like_dom_sf"/>
</dbReference>
<proteinExistence type="predicted"/>
<dbReference type="OrthoDB" id="9803736at2"/>
<organism evidence="3 4">
    <name type="scientific">Corynebacterium testudinoris</name>
    <dbReference type="NCBI Taxonomy" id="136857"/>
    <lineage>
        <taxon>Bacteria</taxon>
        <taxon>Bacillati</taxon>
        <taxon>Actinomycetota</taxon>
        <taxon>Actinomycetes</taxon>
        <taxon>Mycobacteriales</taxon>
        <taxon>Corynebacteriaceae</taxon>
        <taxon>Corynebacterium</taxon>
    </lineage>
</organism>
<dbReference type="SUPFAM" id="SSF52980">
    <property type="entry name" value="Restriction endonuclease-like"/>
    <property type="match status" value="1"/>
</dbReference>
<dbReference type="Proteomes" id="UP000035540">
    <property type="component" value="Chromosome"/>
</dbReference>
<reference evidence="4" key="2">
    <citation type="submission" date="2015-05" db="EMBL/GenBank/DDBJ databases">
        <title>Complete genome sequence of Corynebacterium testudinoris DSM 44614, recovered from necrotic lesions in the mouth of a tortoise.</title>
        <authorList>
            <person name="Ruckert C."/>
            <person name="Albersmeier A."/>
            <person name="Winkler A."/>
            <person name="Tauch A."/>
        </authorList>
    </citation>
    <scope>NUCLEOTIDE SEQUENCE [LARGE SCALE GENOMIC DNA]</scope>
    <source>
        <strain evidence="4">DSM 44614</strain>
    </source>
</reference>
<accession>A0A0G3H2D8</accession>
<sequence>MTIRTWDSYLAPVLEVLKGGKVAVRRDLIEQVAEQTGVTKEDRLEYINSGQALYVSRISWAITYLHRADCLDRPKRAHYAINDIGRELLATHPEGLNSKQLSQFAEAHGIVPPATNHKLSTVAGDGGDVDKQEELTPTEQIEAGVERLHANVAADLLDRLYANDPAFFEQAVLDLLVGMGYGGTKGRATRTQLSNDGGIDGVIDQDALGLSRIYVQAKRYALDRVVGRPDIQAFVGALHGEQAHQGVFITTGQFSSGAVGYAENLNVRVVLIDGARLAQLMIRFGVGVQVKRTVAVVEVDEDFFEV</sequence>
<dbReference type="RefSeq" id="WP_047252067.1">
    <property type="nucleotide sequence ID" value="NZ_CP011545.1"/>
</dbReference>
<dbReference type="REBASE" id="113868">
    <property type="entry name" value="Cte44614MrrP"/>
</dbReference>
<dbReference type="PANTHER" id="PTHR30015">
    <property type="entry name" value="MRR RESTRICTION SYSTEM PROTEIN"/>
    <property type="match status" value="1"/>
</dbReference>
<dbReference type="KEGG" id="cted:CTEST_00505"/>
<dbReference type="PATRIC" id="fig|136857.5.peg.100"/>
<dbReference type="Gene3D" id="3.40.1350.10">
    <property type="match status" value="1"/>
</dbReference>
<gene>
    <name evidence="3" type="ORF">CTEST_00505</name>
</gene>
<dbReference type="EMBL" id="CP011545">
    <property type="protein sequence ID" value="AKK07571.1"/>
    <property type="molecule type" value="Genomic_DNA"/>
</dbReference>
<evidence type="ECO:0000313" key="3">
    <source>
        <dbReference type="EMBL" id="AKK07571.1"/>
    </source>
</evidence>
<keyword evidence="4" id="KW-1185">Reference proteome</keyword>
<dbReference type="AlphaFoldDB" id="A0A0G3H2D8"/>
<dbReference type="InterPro" id="IPR025745">
    <property type="entry name" value="Mrr-like_N_dom"/>
</dbReference>
<evidence type="ECO:0000259" key="1">
    <source>
        <dbReference type="Pfam" id="PF04471"/>
    </source>
</evidence>
<dbReference type="InterPro" id="IPR052906">
    <property type="entry name" value="Type_IV_Methyl-Rstrct_Enzyme"/>
</dbReference>
<dbReference type="InterPro" id="IPR007560">
    <property type="entry name" value="Restrct_endonuc_IV_Mrr"/>
</dbReference>
<dbReference type="GO" id="GO:0003677">
    <property type="term" value="F:DNA binding"/>
    <property type="evidence" value="ECO:0007669"/>
    <property type="project" value="InterPro"/>
</dbReference>
<keyword evidence="3" id="KW-0540">Nuclease</keyword>
<dbReference type="GO" id="GO:0009307">
    <property type="term" value="P:DNA restriction-modification system"/>
    <property type="evidence" value="ECO:0007669"/>
    <property type="project" value="InterPro"/>
</dbReference>
<dbReference type="PANTHER" id="PTHR30015:SF7">
    <property type="entry name" value="TYPE IV METHYL-DIRECTED RESTRICTION ENZYME ECOKMRR"/>
    <property type="match status" value="1"/>
</dbReference>
<keyword evidence="3" id="KW-0255">Endonuclease</keyword>
<evidence type="ECO:0000313" key="4">
    <source>
        <dbReference type="Proteomes" id="UP000035540"/>
    </source>
</evidence>
<dbReference type="InterPro" id="IPR011335">
    <property type="entry name" value="Restrct_endonuc-II-like"/>
</dbReference>
<name>A0A0G3H2D8_9CORY</name>
<dbReference type="GO" id="GO:0015666">
    <property type="term" value="F:restriction endodeoxyribonuclease activity"/>
    <property type="evidence" value="ECO:0007669"/>
    <property type="project" value="TreeGrafter"/>
</dbReference>
<protein>
    <submittedName>
        <fullName evidence="3">Restriction endonuclease</fullName>
    </submittedName>
</protein>
<feature type="domain" description="Restriction endonuclease type IV Mrr" evidence="1">
    <location>
        <begin position="162"/>
        <end position="281"/>
    </location>
</feature>
<reference evidence="3 4" key="1">
    <citation type="journal article" date="2015" name="Genome Announc.">
        <title>Complete Genome Sequence of the Type Strain Corynebacterium testudinoris DSM 44614, Recovered from Necrotic Lesions in the Mouth of a Tortoise.</title>
        <authorList>
            <person name="Ruckert C."/>
            <person name="Kriete M."/>
            <person name="Jaenicke S."/>
            <person name="Winkler A."/>
            <person name="Tauch A."/>
        </authorList>
    </citation>
    <scope>NUCLEOTIDE SEQUENCE [LARGE SCALE GENOMIC DNA]</scope>
    <source>
        <strain evidence="3 4">DSM 44614</strain>
    </source>
</reference>
<dbReference type="Pfam" id="PF04471">
    <property type="entry name" value="Mrr_cat"/>
    <property type="match status" value="1"/>
</dbReference>
<dbReference type="STRING" id="136857.CTEST_00505"/>
<feature type="domain" description="Restriction system protein Mrr-like N-terminal" evidence="2">
    <location>
        <begin position="6"/>
        <end position="90"/>
    </location>
</feature>
<dbReference type="Pfam" id="PF14338">
    <property type="entry name" value="Mrr_N"/>
    <property type="match status" value="1"/>
</dbReference>
<keyword evidence="3" id="KW-0378">Hydrolase</keyword>
<evidence type="ECO:0000259" key="2">
    <source>
        <dbReference type="Pfam" id="PF14338"/>
    </source>
</evidence>